<dbReference type="GeneID" id="109464859"/>
<gene>
    <name evidence="3" type="primary">LOC109464859</name>
</gene>
<dbReference type="RefSeq" id="XP_019617508.1">
    <property type="nucleotide sequence ID" value="XM_019761949.1"/>
</dbReference>
<accession>A0A6P4XZE5</accession>
<sequence length="255" mass="28666">MGLTAKERDEVIPGIIDNRIRATIESAITTAFQQGEVLSAIIPTITSAVKDAVTVAVQAELSKLNDQLNLQQEQLQDLTTQVADLQGAYTTLQGKFNDLEQYSRRNCVIVSGIPESPGERGTDEAVLQVTNKINCDPPLSTHDIDRSHRLGKKREDGKPRPVIVKFCSYRSKAIVMKAKSTADSRAILRKEGIFISENLTMQNRKLLYEARLLVKEKRINQAWTYDGKIFIKTIHDERRSVDKLSDLDAFRNPDK</sequence>
<evidence type="ECO:0000313" key="3">
    <source>
        <dbReference type="RefSeq" id="XP_019617508.1"/>
    </source>
</evidence>
<dbReference type="OrthoDB" id="10046076at2759"/>
<keyword evidence="2" id="KW-1185">Reference proteome</keyword>
<dbReference type="Gene3D" id="3.30.70.1820">
    <property type="entry name" value="L1 transposable element, RRM domain"/>
    <property type="match status" value="1"/>
</dbReference>
<protein>
    <submittedName>
        <fullName evidence="3">Uncharacterized protein LOC109464859</fullName>
    </submittedName>
</protein>
<name>A0A6P4XZE5_BRABE</name>
<dbReference type="Proteomes" id="UP000515135">
    <property type="component" value="Unplaced"/>
</dbReference>
<feature type="coiled-coil region" evidence="1">
    <location>
        <begin position="54"/>
        <end position="88"/>
    </location>
</feature>
<proteinExistence type="predicted"/>
<dbReference type="PANTHER" id="PTHR11505">
    <property type="entry name" value="L1 TRANSPOSABLE ELEMENT-RELATED"/>
    <property type="match status" value="1"/>
</dbReference>
<evidence type="ECO:0000313" key="2">
    <source>
        <dbReference type="Proteomes" id="UP000515135"/>
    </source>
</evidence>
<keyword evidence="1" id="KW-0175">Coiled coil</keyword>
<dbReference type="AlphaFoldDB" id="A0A6P4XZE5"/>
<reference evidence="3" key="1">
    <citation type="submission" date="2025-08" db="UniProtKB">
        <authorList>
            <consortium name="RefSeq"/>
        </authorList>
    </citation>
    <scope>IDENTIFICATION</scope>
    <source>
        <tissue evidence="3">Gonad</tissue>
    </source>
</reference>
<dbReference type="KEGG" id="bbel:109464859"/>
<dbReference type="InterPro" id="IPR004244">
    <property type="entry name" value="Transposase_22"/>
</dbReference>
<organism evidence="2 3">
    <name type="scientific">Branchiostoma belcheri</name>
    <name type="common">Amphioxus</name>
    <dbReference type="NCBI Taxonomy" id="7741"/>
    <lineage>
        <taxon>Eukaryota</taxon>
        <taxon>Metazoa</taxon>
        <taxon>Chordata</taxon>
        <taxon>Cephalochordata</taxon>
        <taxon>Leptocardii</taxon>
        <taxon>Amphioxiformes</taxon>
        <taxon>Branchiostomatidae</taxon>
        <taxon>Branchiostoma</taxon>
    </lineage>
</organism>
<evidence type="ECO:0000256" key="1">
    <source>
        <dbReference type="SAM" id="Coils"/>
    </source>
</evidence>